<dbReference type="InterPro" id="IPR035992">
    <property type="entry name" value="Ricin_B-like_lectins"/>
</dbReference>
<evidence type="ECO:0008006" key="4">
    <source>
        <dbReference type="Google" id="ProtNLM"/>
    </source>
</evidence>
<reference evidence="2" key="1">
    <citation type="journal article" date="2014" name="Int. J. Syst. Evol. Microbiol.">
        <title>Complete genome sequence of Corynebacterium casei LMG S-19264T (=DSM 44701T), isolated from a smear-ripened cheese.</title>
        <authorList>
            <consortium name="US DOE Joint Genome Institute (JGI-PGF)"/>
            <person name="Walter F."/>
            <person name="Albersmeier A."/>
            <person name="Kalinowski J."/>
            <person name="Ruckert C."/>
        </authorList>
    </citation>
    <scope>NUCLEOTIDE SEQUENCE</scope>
    <source>
        <strain evidence="2">JCM 4714</strain>
    </source>
</reference>
<comment type="caution">
    <text evidence="2">The sequence shown here is derived from an EMBL/GenBank/DDBJ whole genome shotgun (WGS) entry which is preliminary data.</text>
</comment>
<gene>
    <name evidence="2" type="ORF">GCM10010339_60320</name>
</gene>
<organism evidence="2 3">
    <name type="scientific">Streptomyces alanosinicus</name>
    <dbReference type="NCBI Taxonomy" id="68171"/>
    <lineage>
        <taxon>Bacteria</taxon>
        <taxon>Bacillati</taxon>
        <taxon>Actinomycetota</taxon>
        <taxon>Actinomycetes</taxon>
        <taxon>Kitasatosporales</taxon>
        <taxon>Streptomycetaceae</taxon>
        <taxon>Streptomyces</taxon>
    </lineage>
</organism>
<keyword evidence="1" id="KW-0732">Signal</keyword>
<dbReference type="Gene3D" id="2.80.10.50">
    <property type="match status" value="1"/>
</dbReference>
<keyword evidence="3" id="KW-1185">Reference proteome</keyword>
<evidence type="ECO:0000313" key="3">
    <source>
        <dbReference type="Proteomes" id="UP000655443"/>
    </source>
</evidence>
<feature type="chain" id="PRO_5038008122" description="Ricin B lectin domain-containing protein" evidence="1">
    <location>
        <begin position="26"/>
        <end position="143"/>
    </location>
</feature>
<protein>
    <recommendedName>
        <fullName evidence="4">Ricin B lectin domain-containing protein</fullName>
    </recommendedName>
</protein>
<evidence type="ECO:0000313" key="2">
    <source>
        <dbReference type="EMBL" id="GHE09096.1"/>
    </source>
</evidence>
<accession>A0A918YMV4</accession>
<sequence length="143" mass="15254">MKKRLIGTFAASTVLILAGSGQAFADGNVTWKNKGTGKCLAHISGVAIPGDCGSGYATWYEKKQSDGTFVLHSGDYNGDCLEHYKGEIHTASCDGSNYQKWYETKFSNGWRLSNKATGMTLGTNSGNGLYAGIDAGGKLQRWG</sequence>
<name>A0A918YMV4_9ACTN</name>
<proteinExistence type="predicted"/>
<dbReference type="RefSeq" id="WP_189956788.1">
    <property type="nucleotide sequence ID" value="NZ_BMVG01000018.1"/>
</dbReference>
<feature type="signal peptide" evidence="1">
    <location>
        <begin position="1"/>
        <end position="25"/>
    </location>
</feature>
<dbReference type="Proteomes" id="UP000655443">
    <property type="component" value="Unassembled WGS sequence"/>
</dbReference>
<evidence type="ECO:0000256" key="1">
    <source>
        <dbReference type="SAM" id="SignalP"/>
    </source>
</evidence>
<dbReference type="AlphaFoldDB" id="A0A918YMV4"/>
<dbReference type="EMBL" id="BMVG01000018">
    <property type="protein sequence ID" value="GHE09096.1"/>
    <property type="molecule type" value="Genomic_DNA"/>
</dbReference>
<dbReference type="SUPFAM" id="SSF50370">
    <property type="entry name" value="Ricin B-like lectins"/>
    <property type="match status" value="1"/>
</dbReference>
<dbReference type="CDD" id="cd23415">
    <property type="entry name" value="beta-trefoil_Ricin_AH"/>
    <property type="match status" value="1"/>
</dbReference>
<reference evidence="2" key="2">
    <citation type="submission" date="2020-09" db="EMBL/GenBank/DDBJ databases">
        <authorList>
            <person name="Sun Q."/>
            <person name="Ohkuma M."/>
        </authorList>
    </citation>
    <scope>NUCLEOTIDE SEQUENCE</scope>
    <source>
        <strain evidence="2">JCM 4714</strain>
    </source>
</reference>